<dbReference type="EMBL" id="JARJCW010000073">
    <property type="protein sequence ID" value="KAJ7198339.1"/>
    <property type="molecule type" value="Genomic_DNA"/>
</dbReference>
<sequence length="396" mass="43105">MRSRASFSSTSRERQGLDAVGVLPKSIHRRHWRRSCRQCLSALAGHCIDDDYAKELVIVVDTRGNHTRNKFKMAAGPSGKHSFDLQPERIQQVDKQLESQSSTAVGGPKERRPKRGDECRVPRMRGCSSVATTARFWQINPFVAGARPRRPIHHQRAVPWVRCPPQPDGYRNGLAEGAASRPPPHPASQTADDSEASLQSSMSPPLVGLGGLPASALPISHSGPPHRYTPPVPPPWSAPARAGAFVANAHPSCPAREDASLRVGYWTGPADPEGAASRPPSHPAGQIANDFQASLRLQPSPDLSTAHAGAAYQYMPPLAQPRAISIHAPVDTPARPQARILPCYVRCRLLPSWAQIPRAHLVVRYATGLWPKCTTTLTVTVSSLDSTFWLISVTYR</sequence>
<protein>
    <submittedName>
        <fullName evidence="2">Uncharacterized protein</fullName>
    </submittedName>
</protein>
<proteinExistence type="predicted"/>
<feature type="region of interest" description="Disordered" evidence="1">
    <location>
        <begin position="264"/>
        <end position="286"/>
    </location>
</feature>
<feature type="region of interest" description="Disordered" evidence="1">
    <location>
        <begin position="158"/>
        <end position="235"/>
    </location>
</feature>
<evidence type="ECO:0000313" key="3">
    <source>
        <dbReference type="Proteomes" id="UP001219525"/>
    </source>
</evidence>
<name>A0AAD6Y5W6_9AGAR</name>
<reference evidence="2" key="1">
    <citation type="submission" date="2023-03" db="EMBL/GenBank/DDBJ databases">
        <title>Massive genome expansion in bonnet fungi (Mycena s.s.) driven by repeated elements and novel gene families across ecological guilds.</title>
        <authorList>
            <consortium name="Lawrence Berkeley National Laboratory"/>
            <person name="Harder C.B."/>
            <person name="Miyauchi S."/>
            <person name="Viragh M."/>
            <person name="Kuo A."/>
            <person name="Thoen E."/>
            <person name="Andreopoulos B."/>
            <person name="Lu D."/>
            <person name="Skrede I."/>
            <person name="Drula E."/>
            <person name="Henrissat B."/>
            <person name="Morin E."/>
            <person name="Kohler A."/>
            <person name="Barry K."/>
            <person name="LaButti K."/>
            <person name="Morin E."/>
            <person name="Salamov A."/>
            <person name="Lipzen A."/>
            <person name="Mereny Z."/>
            <person name="Hegedus B."/>
            <person name="Baldrian P."/>
            <person name="Stursova M."/>
            <person name="Weitz H."/>
            <person name="Taylor A."/>
            <person name="Grigoriev I.V."/>
            <person name="Nagy L.G."/>
            <person name="Martin F."/>
            <person name="Kauserud H."/>
        </authorList>
    </citation>
    <scope>NUCLEOTIDE SEQUENCE</scope>
    <source>
        <strain evidence="2">9144</strain>
    </source>
</reference>
<dbReference type="AlphaFoldDB" id="A0AAD6Y5W6"/>
<feature type="region of interest" description="Disordered" evidence="1">
    <location>
        <begin position="92"/>
        <end position="121"/>
    </location>
</feature>
<gene>
    <name evidence="2" type="ORF">GGX14DRAFT_666633</name>
</gene>
<feature type="compositionally biased region" description="Polar residues" evidence="1">
    <location>
        <begin position="187"/>
        <end position="203"/>
    </location>
</feature>
<comment type="caution">
    <text evidence="2">The sequence shown here is derived from an EMBL/GenBank/DDBJ whole genome shotgun (WGS) entry which is preliminary data.</text>
</comment>
<evidence type="ECO:0000313" key="2">
    <source>
        <dbReference type="EMBL" id="KAJ7198339.1"/>
    </source>
</evidence>
<organism evidence="2 3">
    <name type="scientific">Mycena pura</name>
    <dbReference type="NCBI Taxonomy" id="153505"/>
    <lineage>
        <taxon>Eukaryota</taxon>
        <taxon>Fungi</taxon>
        <taxon>Dikarya</taxon>
        <taxon>Basidiomycota</taxon>
        <taxon>Agaricomycotina</taxon>
        <taxon>Agaricomycetes</taxon>
        <taxon>Agaricomycetidae</taxon>
        <taxon>Agaricales</taxon>
        <taxon>Marasmiineae</taxon>
        <taxon>Mycenaceae</taxon>
        <taxon>Mycena</taxon>
    </lineage>
</organism>
<evidence type="ECO:0000256" key="1">
    <source>
        <dbReference type="SAM" id="MobiDB-lite"/>
    </source>
</evidence>
<dbReference type="Proteomes" id="UP001219525">
    <property type="component" value="Unassembled WGS sequence"/>
</dbReference>
<keyword evidence="3" id="KW-1185">Reference proteome</keyword>
<accession>A0AAD6Y5W6</accession>